<dbReference type="Proteomes" id="UP000426424">
    <property type="component" value="Chromosome"/>
</dbReference>
<proteinExistence type="predicted"/>
<protein>
    <submittedName>
        <fullName evidence="3">Uncharacterized protein</fullName>
    </submittedName>
</protein>
<evidence type="ECO:0000313" key="4">
    <source>
        <dbReference type="Proteomes" id="UP000426424"/>
    </source>
</evidence>
<accession>A0A6I6DXQ2</accession>
<dbReference type="AlphaFoldDB" id="A0A6I6DXQ2"/>
<reference evidence="3 4" key="1">
    <citation type="submission" date="2019-12" db="EMBL/GenBank/DDBJ databases">
        <title>The complete genome of the thermophilic, anoxygenic phototrophic gammaproteobacterium Thermochromatium tepidum.</title>
        <authorList>
            <person name="Sattley W.M."/>
            <person name="Swingley W.D."/>
            <person name="Burchell B.M."/>
            <person name="Gurbani S.A."/>
            <person name="Kujawa C.M."/>
            <person name="Nuccio D.A."/>
            <person name="Schladweiler J."/>
            <person name="Shaffer K.N."/>
            <person name="Stokes L.M."/>
            <person name="Touchman J.W."/>
            <person name="Blankenship R.E."/>
            <person name="Madigan M.T."/>
        </authorList>
    </citation>
    <scope>NUCLEOTIDE SEQUENCE [LARGE SCALE GENOMIC DNA]</scope>
    <source>
        <strain evidence="3 4">ATCC 43061</strain>
    </source>
</reference>
<feature type="chain" id="PRO_5026332868" evidence="2">
    <location>
        <begin position="26"/>
        <end position="207"/>
    </location>
</feature>
<evidence type="ECO:0000256" key="2">
    <source>
        <dbReference type="SAM" id="SignalP"/>
    </source>
</evidence>
<keyword evidence="1" id="KW-0175">Coiled coil</keyword>
<organism evidence="3 4">
    <name type="scientific">Thermochromatium tepidum ATCC 43061</name>
    <dbReference type="NCBI Taxonomy" id="316276"/>
    <lineage>
        <taxon>Bacteria</taxon>
        <taxon>Pseudomonadati</taxon>
        <taxon>Pseudomonadota</taxon>
        <taxon>Gammaproteobacteria</taxon>
        <taxon>Chromatiales</taxon>
        <taxon>Chromatiaceae</taxon>
        <taxon>Thermochromatium</taxon>
    </lineage>
</organism>
<keyword evidence="4" id="KW-1185">Reference proteome</keyword>
<feature type="coiled-coil region" evidence="1">
    <location>
        <begin position="35"/>
        <end position="62"/>
    </location>
</feature>
<sequence length="207" mass="22776">MMKNPSALLLAGLLALAGTAGLAQTADQPDMGRLFEKVNAVATQLQENLNGLEASIQASRDSIEKGGEVLDAMLESVRRVHASMAEDSEIWTELDALLKLWEERRKETLAKSESNPAFQPIAQAWQGRLDTGRQLRNQISTERANSLALMRAIESDRDIVLAYYELGQADKAIENLQKVSANLTSLNENMQVIVKTASDVQRMPIAQ</sequence>
<dbReference type="OrthoDB" id="5766152at2"/>
<feature type="signal peptide" evidence="2">
    <location>
        <begin position="1"/>
        <end position="25"/>
    </location>
</feature>
<keyword evidence="2" id="KW-0732">Signal</keyword>
<dbReference type="EMBL" id="CP039268">
    <property type="protein sequence ID" value="QGU32361.1"/>
    <property type="molecule type" value="Genomic_DNA"/>
</dbReference>
<evidence type="ECO:0000256" key="1">
    <source>
        <dbReference type="SAM" id="Coils"/>
    </source>
</evidence>
<evidence type="ECO:0000313" key="3">
    <source>
        <dbReference type="EMBL" id="QGU32361.1"/>
    </source>
</evidence>
<gene>
    <name evidence="3" type="ORF">E6P07_04765</name>
</gene>
<name>A0A6I6DXQ2_THETI</name>
<dbReference type="KEGG" id="ttp:E6P07_04765"/>